<comment type="caution">
    <text evidence="2">The sequence shown here is derived from an EMBL/GenBank/DDBJ whole genome shotgun (WGS) entry which is preliminary data.</text>
</comment>
<accession>A0A0P6WXR5</accession>
<dbReference type="GO" id="GO:0007165">
    <property type="term" value="P:signal transduction"/>
    <property type="evidence" value="ECO:0007669"/>
    <property type="project" value="InterPro"/>
</dbReference>
<dbReference type="SMART" id="SM00260">
    <property type="entry name" value="CheW"/>
    <property type="match status" value="1"/>
</dbReference>
<dbReference type="EMBL" id="LGCK01000012">
    <property type="protein sequence ID" value="KPL71117.1"/>
    <property type="molecule type" value="Genomic_DNA"/>
</dbReference>
<dbReference type="Gene3D" id="2.40.50.180">
    <property type="entry name" value="CheA-289, Domain 4"/>
    <property type="match status" value="1"/>
</dbReference>
<dbReference type="PANTHER" id="PTHR22617:SF23">
    <property type="entry name" value="CHEMOTAXIS PROTEIN CHEW"/>
    <property type="match status" value="1"/>
</dbReference>
<dbReference type="Proteomes" id="UP000050430">
    <property type="component" value="Unassembled WGS sequence"/>
</dbReference>
<dbReference type="Pfam" id="PF01584">
    <property type="entry name" value="CheW"/>
    <property type="match status" value="1"/>
</dbReference>
<evidence type="ECO:0000259" key="1">
    <source>
        <dbReference type="PROSITE" id="PS50851"/>
    </source>
</evidence>
<dbReference type="GO" id="GO:0005829">
    <property type="term" value="C:cytosol"/>
    <property type="evidence" value="ECO:0007669"/>
    <property type="project" value="TreeGrafter"/>
</dbReference>
<proteinExistence type="predicted"/>
<dbReference type="PANTHER" id="PTHR22617">
    <property type="entry name" value="CHEMOTAXIS SENSOR HISTIDINE KINASE-RELATED"/>
    <property type="match status" value="1"/>
</dbReference>
<protein>
    <submittedName>
        <fullName evidence="2">Chemotaxis protein CheW</fullName>
    </submittedName>
</protein>
<reference evidence="2 3" key="1">
    <citation type="submission" date="2015-07" db="EMBL/GenBank/DDBJ databases">
        <title>Genome sequence of Leptolinea tardivitalis DSM 16556.</title>
        <authorList>
            <person name="Hemp J."/>
            <person name="Ward L.M."/>
            <person name="Pace L.A."/>
            <person name="Fischer W.W."/>
        </authorList>
    </citation>
    <scope>NUCLEOTIDE SEQUENCE [LARGE SCALE GENOMIC DNA]</scope>
    <source>
        <strain evidence="2 3">YMTK-2</strain>
    </source>
</reference>
<dbReference type="STRING" id="229920.ADM99_12685"/>
<feature type="domain" description="CheW-like" evidence="1">
    <location>
        <begin position="8"/>
        <end position="148"/>
    </location>
</feature>
<dbReference type="InterPro" id="IPR002545">
    <property type="entry name" value="CheW-lke_dom"/>
</dbReference>
<sequence>MKRGIQMEQQLVVFELADEHYGVDISTVESIIKMQEITRIPHSPSFVEGITNLRGLVLPVIDLRKRFGLEPVETSRDSRIMVVALGTVKVGMIVDAVSEVLRVPSESIEPPPSMTTSSRANFITGIAKLNDILVILLDMSKILTSDEQIELTAVA</sequence>
<dbReference type="AlphaFoldDB" id="A0A0P6WXR5"/>
<evidence type="ECO:0000313" key="2">
    <source>
        <dbReference type="EMBL" id="KPL71117.1"/>
    </source>
</evidence>
<dbReference type="PROSITE" id="PS50851">
    <property type="entry name" value="CHEW"/>
    <property type="match status" value="1"/>
</dbReference>
<organism evidence="2 3">
    <name type="scientific">Leptolinea tardivitalis</name>
    <dbReference type="NCBI Taxonomy" id="229920"/>
    <lineage>
        <taxon>Bacteria</taxon>
        <taxon>Bacillati</taxon>
        <taxon>Chloroflexota</taxon>
        <taxon>Anaerolineae</taxon>
        <taxon>Anaerolineales</taxon>
        <taxon>Anaerolineaceae</taxon>
        <taxon>Leptolinea</taxon>
    </lineage>
</organism>
<dbReference type="CDD" id="cd00732">
    <property type="entry name" value="CheW"/>
    <property type="match status" value="1"/>
</dbReference>
<dbReference type="Gene3D" id="2.30.30.40">
    <property type="entry name" value="SH3 Domains"/>
    <property type="match status" value="1"/>
</dbReference>
<keyword evidence="3" id="KW-1185">Reference proteome</keyword>
<dbReference type="SUPFAM" id="SSF50341">
    <property type="entry name" value="CheW-like"/>
    <property type="match status" value="1"/>
</dbReference>
<dbReference type="PATRIC" id="fig|229920.5.peg.2861"/>
<dbReference type="InterPro" id="IPR036061">
    <property type="entry name" value="CheW-like_dom_sf"/>
</dbReference>
<dbReference type="InterPro" id="IPR039315">
    <property type="entry name" value="CheW"/>
</dbReference>
<gene>
    <name evidence="2" type="ORF">ADM99_12685</name>
</gene>
<dbReference type="GO" id="GO:0006935">
    <property type="term" value="P:chemotaxis"/>
    <property type="evidence" value="ECO:0007669"/>
    <property type="project" value="InterPro"/>
</dbReference>
<name>A0A0P6WXR5_9CHLR</name>
<evidence type="ECO:0000313" key="3">
    <source>
        <dbReference type="Proteomes" id="UP000050430"/>
    </source>
</evidence>